<keyword evidence="2" id="KW-0560">Oxidoreductase</keyword>
<evidence type="ECO:0000313" key="4">
    <source>
        <dbReference type="EMBL" id="KAF5238820.1"/>
    </source>
</evidence>
<organism evidence="4 5">
    <name type="scientific">Fusarium anthophilum</name>
    <dbReference type="NCBI Taxonomy" id="48485"/>
    <lineage>
        <taxon>Eukaryota</taxon>
        <taxon>Fungi</taxon>
        <taxon>Dikarya</taxon>
        <taxon>Ascomycota</taxon>
        <taxon>Pezizomycotina</taxon>
        <taxon>Sordariomycetes</taxon>
        <taxon>Hypocreomycetidae</taxon>
        <taxon>Hypocreales</taxon>
        <taxon>Nectriaceae</taxon>
        <taxon>Fusarium</taxon>
        <taxon>Fusarium fujikuroi species complex</taxon>
    </lineage>
</organism>
<dbReference type="PANTHER" id="PTHR13789:SF147">
    <property type="entry name" value="PUTATIVE (AFU_ORTHOLOGUE AFUA_2G01950)-RELATED"/>
    <property type="match status" value="1"/>
</dbReference>
<dbReference type="Proteomes" id="UP000573603">
    <property type="component" value="Unassembled WGS sequence"/>
</dbReference>
<dbReference type="AlphaFoldDB" id="A0A8H5DWW7"/>
<dbReference type="InterPro" id="IPR050493">
    <property type="entry name" value="FAD-dep_Monooxygenase_BioMet"/>
</dbReference>
<gene>
    <name evidence="4" type="ORF">FANTH_10148</name>
</gene>
<dbReference type="EMBL" id="JABEVY010000282">
    <property type="protein sequence ID" value="KAF5238820.1"/>
    <property type="molecule type" value="Genomic_DNA"/>
</dbReference>
<evidence type="ECO:0000313" key="5">
    <source>
        <dbReference type="Proteomes" id="UP000573603"/>
    </source>
</evidence>
<proteinExistence type="inferred from homology"/>
<name>A0A8H5DWW7_9HYPO</name>
<evidence type="ECO:0000256" key="2">
    <source>
        <dbReference type="ARBA" id="ARBA00023002"/>
    </source>
</evidence>
<dbReference type="InterPro" id="IPR036188">
    <property type="entry name" value="FAD/NAD-bd_sf"/>
</dbReference>
<evidence type="ECO:0000256" key="3">
    <source>
        <dbReference type="ARBA" id="ARBA00023033"/>
    </source>
</evidence>
<evidence type="ECO:0000256" key="1">
    <source>
        <dbReference type="ARBA" id="ARBA00007992"/>
    </source>
</evidence>
<protein>
    <recommendedName>
        <fullName evidence="6">FAD dependent oxidoreductase domain-containing protein</fullName>
    </recommendedName>
</protein>
<reference evidence="4 5" key="1">
    <citation type="journal article" date="2020" name="BMC Genomics">
        <title>Correction to: Identification and distribution of gene clusters required for synthesis of sphingolipid metabolism inhibitors in diverse species of the filamentous fungus Fusarium.</title>
        <authorList>
            <person name="Kim H.S."/>
            <person name="Lohmar J.M."/>
            <person name="Busman M."/>
            <person name="Brown D.W."/>
            <person name="Naumann T.A."/>
            <person name="Divon H.H."/>
            <person name="Lysoe E."/>
            <person name="Uhlig S."/>
            <person name="Proctor R.H."/>
        </authorList>
    </citation>
    <scope>NUCLEOTIDE SEQUENCE [LARGE SCALE GENOMIC DNA]</scope>
    <source>
        <strain evidence="4 5">NRRL 25214</strain>
    </source>
</reference>
<accession>A0A8H5DWW7</accession>
<comment type="caution">
    <text evidence="4">The sequence shown here is derived from an EMBL/GenBank/DDBJ whole genome shotgun (WGS) entry which is preliminary data.</text>
</comment>
<dbReference type="SUPFAM" id="SSF51905">
    <property type="entry name" value="FAD/NAD(P)-binding domain"/>
    <property type="match status" value="1"/>
</dbReference>
<dbReference type="Gene3D" id="3.50.50.60">
    <property type="entry name" value="FAD/NAD(P)-binding domain"/>
    <property type="match status" value="2"/>
</dbReference>
<sequence length="368" mass="40428">MRSTNSKTSEPDMVDKKLSLASRKLIVIGAGFRGLACGIELALRGAKVTILESYSETKKQGACLVAQSESTKASHSVCNAGDAIQIPANGTRFMARWGNVLSNIVAGPACPGMMTIVTQNANVPLNQELHTSFDGYPNLYCHRGSVHKQMLNYALSLGVEIGKDTHAILTTNKAANAVICFVTHKDFSDISEDWHVKGEVQDMLACVQGWDEKLGHIIEKIPSNSHPHLATSGTGATQAIEDAACIVALLQNTSPQMGFPLVFRAYQRLSLTQKMGWETRHVWYQTDWETVAANPSMLKFPQPVWLLGSDASEYAEKNFEAVKLHLQNGTPFTTTNVPPGHVHKDWTIEEMLSYEGRAAAKEFYHTRN</sequence>
<keyword evidence="5" id="KW-1185">Reference proteome</keyword>
<keyword evidence="3" id="KW-0503">Monooxygenase</keyword>
<comment type="similarity">
    <text evidence="1">Belongs to the paxM FAD-dependent monooxygenase family.</text>
</comment>
<dbReference type="PANTHER" id="PTHR13789">
    <property type="entry name" value="MONOOXYGENASE"/>
    <property type="match status" value="1"/>
</dbReference>
<dbReference type="GO" id="GO:0004497">
    <property type="term" value="F:monooxygenase activity"/>
    <property type="evidence" value="ECO:0007669"/>
    <property type="project" value="UniProtKB-KW"/>
</dbReference>
<evidence type="ECO:0008006" key="6">
    <source>
        <dbReference type="Google" id="ProtNLM"/>
    </source>
</evidence>